<evidence type="ECO:0000313" key="3">
    <source>
        <dbReference type="Proteomes" id="UP000695000"/>
    </source>
</evidence>
<dbReference type="RefSeq" id="XP_017770505.1">
    <property type="nucleotide sequence ID" value="XM_017915016.1"/>
</dbReference>
<proteinExistence type="predicted"/>
<dbReference type="Proteomes" id="UP000695000">
    <property type="component" value="Unplaced"/>
</dbReference>
<dbReference type="InterPro" id="IPR006578">
    <property type="entry name" value="MADF-dom"/>
</dbReference>
<name>A0ABM1M7F5_NICVS</name>
<dbReference type="GeneID" id="108558183"/>
<evidence type="ECO:0000313" key="4">
    <source>
        <dbReference type="RefSeq" id="XP_017770505.1"/>
    </source>
</evidence>
<gene>
    <name evidence="4" type="primary">LOC108558183</name>
</gene>
<evidence type="ECO:0000259" key="2">
    <source>
        <dbReference type="PROSITE" id="PS51029"/>
    </source>
</evidence>
<dbReference type="SMART" id="SM00595">
    <property type="entry name" value="MADF"/>
    <property type="match status" value="1"/>
</dbReference>
<evidence type="ECO:0000256" key="1">
    <source>
        <dbReference type="SAM" id="MobiDB-lite"/>
    </source>
</evidence>
<dbReference type="PROSITE" id="PS51029">
    <property type="entry name" value="MADF"/>
    <property type="match status" value="1"/>
</dbReference>
<reference evidence="4" key="1">
    <citation type="submission" date="2025-08" db="UniProtKB">
        <authorList>
            <consortium name="RefSeq"/>
        </authorList>
    </citation>
    <scope>IDENTIFICATION</scope>
    <source>
        <tissue evidence="4">Whole Larva</tissue>
    </source>
</reference>
<dbReference type="Pfam" id="PF10545">
    <property type="entry name" value="MADF_DNA_bdg"/>
    <property type="match status" value="1"/>
</dbReference>
<protein>
    <submittedName>
        <fullName evidence="4">Uncharacterized protein LOC108558183</fullName>
    </submittedName>
</protein>
<dbReference type="PANTHER" id="PTHR12243">
    <property type="entry name" value="MADF DOMAIN TRANSCRIPTION FACTOR"/>
    <property type="match status" value="1"/>
</dbReference>
<feature type="region of interest" description="Disordered" evidence="1">
    <location>
        <begin position="98"/>
        <end position="125"/>
    </location>
</feature>
<accession>A0ABM1M7F5</accession>
<feature type="domain" description="MADF" evidence="2">
    <location>
        <begin position="7"/>
        <end position="92"/>
    </location>
</feature>
<feature type="compositionally biased region" description="Acidic residues" evidence="1">
    <location>
        <begin position="99"/>
        <end position="115"/>
    </location>
</feature>
<keyword evidence="3" id="KW-1185">Reference proteome</keyword>
<feature type="compositionally biased region" description="Low complexity" evidence="1">
    <location>
        <begin position="116"/>
        <end position="125"/>
    </location>
</feature>
<dbReference type="PANTHER" id="PTHR12243:SF67">
    <property type="entry name" value="COREPRESSOR OF PANGOLIN, ISOFORM A-RELATED"/>
    <property type="match status" value="1"/>
</dbReference>
<sequence length="212" mass="24906">MSCLTEKLIKAVKDYPILYDGEHKDYRDESKKEKIWEKMASELNENSEDLKEKWDYLIVTYGKYVEAMKSEENEQNNCKWLSSMEFLEPFILAENYKSEDDDDETKGDSDTDDSSDSSVWSESSDSQAKEAIFEALMSFTRKRKRKMRTLSSEEKEYRRSKKLSSKSIDMIFKGHAKLTKTFSPGRQAETKYKITKVMLEQEALHMNETLNK</sequence>
<dbReference type="InterPro" id="IPR039353">
    <property type="entry name" value="TF_Adf1"/>
</dbReference>
<organism evidence="3 4">
    <name type="scientific">Nicrophorus vespilloides</name>
    <name type="common">Boreal carrion beetle</name>
    <dbReference type="NCBI Taxonomy" id="110193"/>
    <lineage>
        <taxon>Eukaryota</taxon>
        <taxon>Metazoa</taxon>
        <taxon>Ecdysozoa</taxon>
        <taxon>Arthropoda</taxon>
        <taxon>Hexapoda</taxon>
        <taxon>Insecta</taxon>
        <taxon>Pterygota</taxon>
        <taxon>Neoptera</taxon>
        <taxon>Endopterygota</taxon>
        <taxon>Coleoptera</taxon>
        <taxon>Polyphaga</taxon>
        <taxon>Staphyliniformia</taxon>
        <taxon>Silphidae</taxon>
        <taxon>Nicrophorinae</taxon>
        <taxon>Nicrophorus</taxon>
    </lineage>
</organism>